<keyword evidence="2" id="KW-1185">Reference proteome</keyword>
<feature type="non-terminal residue" evidence="1">
    <location>
        <position position="1"/>
    </location>
</feature>
<evidence type="ECO:0000313" key="2">
    <source>
        <dbReference type="Proteomes" id="UP000822476"/>
    </source>
</evidence>
<dbReference type="Proteomes" id="UP000822476">
    <property type="component" value="Unassembled WGS sequence"/>
</dbReference>
<comment type="caution">
    <text evidence="1">The sequence shown here is derived from an EMBL/GenBank/DDBJ whole genome shotgun (WGS) entry which is preliminary data.</text>
</comment>
<sequence length="81" mass="9035">DSYCRHARLITTYIRRLPSKVQQRSNISQWKVCMCPIQACGLTSKAILKKPISNKRSTVLESTEVNAIGQGFACSSPHLTL</sequence>
<proteinExistence type="predicted"/>
<evidence type="ECO:0000313" key="1">
    <source>
        <dbReference type="EMBL" id="KAF7232158.1"/>
    </source>
</evidence>
<gene>
    <name evidence="1" type="ORF">EG68_03164</name>
</gene>
<dbReference type="EMBL" id="JTDE01022027">
    <property type="protein sequence ID" value="KAF7232158.1"/>
    <property type="molecule type" value="Genomic_DNA"/>
</dbReference>
<name>A0A8S9YB28_9TREM</name>
<reference evidence="1" key="1">
    <citation type="submission" date="2019-07" db="EMBL/GenBank/DDBJ databases">
        <title>Annotation for the trematode Paragonimus miyazaki's.</title>
        <authorList>
            <person name="Choi Y.-J."/>
        </authorList>
    </citation>
    <scope>NUCLEOTIDE SEQUENCE</scope>
    <source>
        <strain evidence="1">Japan</strain>
    </source>
</reference>
<organism evidence="1 2">
    <name type="scientific">Paragonimus skrjabini miyazakii</name>
    <dbReference type="NCBI Taxonomy" id="59628"/>
    <lineage>
        <taxon>Eukaryota</taxon>
        <taxon>Metazoa</taxon>
        <taxon>Spiralia</taxon>
        <taxon>Lophotrochozoa</taxon>
        <taxon>Platyhelminthes</taxon>
        <taxon>Trematoda</taxon>
        <taxon>Digenea</taxon>
        <taxon>Plagiorchiida</taxon>
        <taxon>Troglotremata</taxon>
        <taxon>Troglotrematidae</taxon>
        <taxon>Paragonimus</taxon>
    </lineage>
</organism>
<accession>A0A8S9YB28</accession>
<protein>
    <submittedName>
        <fullName evidence="1">Uncharacterized protein</fullName>
    </submittedName>
</protein>
<dbReference type="AlphaFoldDB" id="A0A8S9YB28"/>